<evidence type="ECO:0000259" key="11">
    <source>
        <dbReference type="PROSITE" id="PS50011"/>
    </source>
</evidence>
<dbReference type="InterPro" id="IPR001245">
    <property type="entry name" value="Ser-Thr/Tyr_kinase_cat_dom"/>
</dbReference>
<dbReference type="Gene3D" id="1.10.510.10">
    <property type="entry name" value="Transferase(Phosphotransferase) domain 1"/>
    <property type="match status" value="1"/>
</dbReference>
<dbReference type="SUPFAM" id="SSF56112">
    <property type="entry name" value="Protein kinase-like (PK-like)"/>
    <property type="match status" value="1"/>
</dbReference>
<organism evidence="12 13">
    <name type="scientific">Colocasia esculenta</name>
    <name type="common">Wild taro</name>
    <name type="synonym">Arum esculentum</name>
    <dbReference type="NCBI Taxonomy" id="4460"/>
    <lineage>
        <taxon>Eukaryota</taxon>
        <taxon>Viridiplantae</taxon>
        <taxon>Streptophyta</taxon>
        <taxon>Embryophyta</taxon>
        <taxon>Tracheophyta</taxon>
        <taxon>Spermatophyta</taxon>
        <taxon>Magnoliopsida</taxon>
        <taxon>Liliopsida</taxon>
        <taxon>Araceae</taxon>
        <taxon>Aroideae</taxon>
        <taxon>Colocasieae</taxon>
        <taxon>Colocasia</taxon>
    </lineage>
</organism>
<evidence type="ECO:0000256" key="5">
    <source>
        <dbReference type="ARBA" id="ARBA00022989"/>
    </source>
</evidence>
<keyword evidence="6 9" id="KW-0472">Membrane</keyword>
<comment type="subcellular location">
    <subcellularLocation>
        <location evidence="7">Endomembrane system</location>
        <topology evidence="7">Single-pass type I membrane protein</topology>
    </subcellularLocation>
</comment>
<evidence type="ECO:0000256" key="4">
    <source>
        <dbReference type="ARBA" id="ARBA00022737"/>
    </source>
</evidence>
<evidence type="ECO:0000256" key="9">
    <source>
        <dbReference type="SAM" id="Phobius"/>
    </source>
</evidence>
<gene>
    <name evidence="12" type="ORF">Taro_007827</name>
</gene>
<evidence type="ECO:0000256" key="3">
    <source>
        <dbReference type="ARBA" id="ARBA00022729"/>
    </source>
</evidence>
<dbReference type="Pfam" id="PF08263">
    <property type="entry name" value="LRRNT_2"/>
    <property type="match status" value="1"/>
</dbReference>
<dbReference type="InterPro" id="IPR011009">
    <property type="entry name" value="Kinase-like_dom_sf"/>
</dbReference>
<feature type="transmembrane region" description="Helical" evidence="9">
    <location>
        <begin position="366"/>
        <end position="388"/>
    </location>
</feature>
<dbReference type="AlphaFoldDB" id="A0A843TVB9"/>
<proteinExistence type="predicted"/>
<sequence length="725" mass="81474">MGVGWNQFRIQLHKVLWFLLIFHWQIEECSSLNLEGIALLNFRSRVEIDPFGALENWNPIDDDPCNWSGIECTDGKVTVLDLEGLSLTGMLVPELEKLSYLKALILYKNNFFGVIPKEIGRLSMLEILDLRSNKFTGKIPEEIGKMLSLKQLLLCNNSFHQGLPLWLGKMKIPSELQADHCSSLDITVEISRLNRKFGHRIWQRCLQQLKKAKLFMIPLKKKFLQFLSIFLMSRPRVDNPYDYKKDHGENLLSSAETYSFEHAHHYTYSARRRLLQEATNLPAAPSNGASPQATVIIVSTGSGSFPAVPTSAKGRDKQAAAPVPSHTFPPVHNAPTIPVKPILSSGSASDPNDSLENQSGGTKRTWAYVFVLPGAAVLLILAAGMLVICRTHGRPVMIGPWKTGLSGQLQKAFIAGVPKINRAELEAACEDFSNIIQAFPDCTIFKGTLSSGVEIAVVSTAIASFKDWSKRSETLFQKKIDSLSRVNHKNFVNLLGYCEENEPFTRMMVFEYAPSGSLFEHLHVKELEHLDWAIRMRIVMGVAYCLQYMHHELKPPVVHPNLRSNAIYLTDDNAAKIADVGFWKEFIAKQKLDGDDFSDISESPSTHTGSNIYDFGILILEIISGRHPHSEEQGSILNWAVEYLNDKHSVSRLIDPTLKHFKNNELDIICEVIQDCIHQDPKTRPTMKDITAKLREVLSISPESATPRLSPLWWAELEILSLEAS</sequence>
<dbReference type="PANTHER" id="PTHR46084">
    <property type="entry name" value="PROTEIN MALE DISCOVERER 2"/>
    <property type="match status" value="1"/>
</dbReference>
<evidence type="ECO:0000256" key="7">
    <source>
        <dbReference type="ARBA" id="ARBA00046288"/>
    </source>
</evidence>
<dbReference type="GO" id="GO:0012505">
    <property type="term" value="C:endomembrane system"/>
    <property type="evidence" value="ECO:0007669"/>
    <property type="project" value="UniProtKB-SubCell"/>
</dbReference>
<accession>A0A843TVB9</accession>
<evidence type="ECO:0000256" key="6">
    <source>
        <dbReference type="ARBA" id="ARBA00023136"/>
    </source>
</evidence>
<evidence type="ECO:0000256" key="10">
    <source>
        <dbReference type="SAM" id="SignalP"/>
    </source>
</evidence>
<dbReference type="EMBL" id="NMUH01000251">
    <property type="protein sequence ID" value="MQL75448.1"/>
    <property type="molecule type" value="Genomic_DNA"/>
</dbReference>
<protein>
    <recommendedName>
        <fullName evidence="11">Protein kinase domain-containing protein</fullName>
    </recommendedName>
</protein>
<evidence type="ECO:0000313" key="12">
    <source>
        <dbReference type="EMBL" id="MQL75448.1"/>
    </source>
</evidence>
<evidence type="ECO:0000256" key="1">
    <source>
        <dbReference type="ARBA" id="ARBA00022614"/>
    </source>
</evidence>
<dbReference type="FunFam" id="3.80.10.10:FF:000400">
    <property type="entry name" value="Nuclear pore complex protein NUP107"/>
    <property type="match status" value="1"/>
</dbReference>
<keyword evidence="3 10" id="KW-0732">Signal</keyword>
<dbReference type="GO" id="GO:0004674">
    <property type="term" value="F:protein serine/threonine kinase activity"/>
    <property type="evidence" value="ECO:0007669"/>
    <property type="project" value="UniProtKB-EC"/>
</dbReference>
<keyword evidence="2 9" id="KW-0812">Transmembrane</keyword>
<evidence type="ECO:0000256" key="8">
    <source>
        <dbReference type="SAM" id="MobiDB-lite"/>
    </source>
</evidence>
<dbReference type="PANTHER" id="PTHR46084:SF1">
    <property type="entry name" value="PROTEIN MALE DISCOVERER 2"/>
    <property type="match status" value="1"/>
</dbReference>
<dbReference type="InterPro" id="IPR055414">
    <property type="entry name" value="LRR_R13L4/SHOC2-like"/>
</dbReference>
<dbReference type="Proteomes" id="UP000652761">
    <property type="component" value="Unassembled WGS sequence"/>
</dbReference>
<dbReference type="InterPro" id="IPR013210">
    <property type="entry name" value="LRR_N_plant-typ"/>
</dbReference>
<evidence type="ECO:0000313" key="13">
    <source>
        <dbReference type="Proteomes" id="UP000652761"/>
    </source>
</evidence>
<feature type="compositionally biased region" description="Polar residues" evidence="8">
    <location>
        <begin position="344"/>
        <end position="360"/>
    </location>
</feature>
<feature type="domain" description="Protein kinase" evidence="11">
    <location>
        <begin position="421"/>
        <end position="698"/>
    </location>
</feature>
<dbReference type="PROSITE" id="PS50011">
    <property type="entry name" value="PROTEIN_KINASE_DOM"/>
    <property type="match status" value="1"/>
</dbReference>
<keyword evidence="1" id="KW-0433">Leucine-rich repeat</keyword>
<reference evidence="12" key="1">
    <citation type="submission" date="2017-07" db="EMBL/GenBank/DDBJ databases">
        <title>Taro Niue Genome Assembly and Annotation.</title>
        <authorList>
            <person name="Atibalentja N."/>
            <person name="Keating K."/>
            <person name="Fields C.J."/>
        </authorList>
    </citation>
    <scope>NUCLEOTIDE SEQUENCE</scope>
    <source>
        <strain evidence="12">Niue_2</strain>
        <tissue evidence="12">Leaf</tissue>
    </source>
</reference>
<comment type="caution">
    <text evidence="12">The sequence shown here is derived from an EMBL/GenBank/DDBJ whole genome shotgun (WGS) entry which is preliminary data.</text>
</comment>
<feature type="signal peptide" evidence="10">
    <location>
        <begin position="1"/>
        <end position="31"/>
    </location>
</feature>
<evidence type="ECO:0000256" key="2">
    <source>
        <dbReference type="ARBA" id="ARBA00022692"/>
    </source>
</evidence>
<name>A0A843TVB9_COLES</name>
<dbReference type="InterPro" id="IPR000719">
    <property type="entry name" value="Prot_kinase_dom"/>
</dbReference>
<dbReference type="OrthoDB" id="291737at2759"/>
<dbReference type="Gene3D" id="3.80.10.10">
    <property type="entry name" value="Ribonuclease Inhibitor"/>
    <property type="match status" value="1"/>
</dbReference>
<dbReference type="SUPFAM" id="SSF52058">
    <property type="entry name" value="L domain-like"/>
    <property type="match status" value="1"/>
</dbReference>
<dbReference type="InterPro" id="IPR032675">
    <property type="entry name" value="LRR_dom_sf"/>
</dbReference>
<keyword evidence="13" id="KW-1185">Reference proteome</keyword>
<dbReference type="Gene3D" id="3.30.200.20">
    <property type="entry name" value="Phosphorylase Kinase, domain 1"/>
    <property type="match status" value="1"/>
</dbReference>
<keyword evidence="5 9" id="KW-1133">Transmembrane helix</keyword>
<dbReference type="GO" id="GO:0005524">
    <property type="term" value="F:ATP binding"/>
    <property type="evidence" value="ECO:0007669"/>
    <property type="project" value="InterPro"/>
</dbReference>
<dbReference type="FunFam" id="3.30.200.20:FF:000489">
    <property type="entry name" value="Inactive receptor-like serine/threonine-protein kinase"/>
    <property type="match status" value="1"/>
</dbReference>
<feature type="region of interest" description="Disordered" evidence="8">
    <location>
        <begin position="307"/>
        <end position="360"/>
    </location>
</feature>
<feature type="chain" id="PRO_5032562656" description="Protein kinase domain-containing protein" evidence="10">
    <location>
        <begin position="32"/>
        <end position="725"/>
    </location>
</feature>
<dbReference type="Pfam" id="PF23598">
    <property type="entry name" value="LRR_14"/>
    <property type="match status" value="1"/>
</dbReference>
<keyword evidence="4" id="KW-0677">Repeat</keyword>
<dbReference type="Pfam" id="PF07714">
    <property type="entry name" value="PK_Tyr_Ser-Thr"/>
    <property type="match status" value="1"/>
</dbReference>
<dbReference type="SMR" id="A0A843TVB9"/>